<feature type="region of interest" description="Disordered" evidence="1">
    <location>
        <begin position="1"/>
        <end position="21"/>
    </location>
</feature>
<proteinExistence type="predicted"/>
<sequence length="193" mass="21741">MKAAPHLRLNESAHAVDPPSTAPMPFPRPCLRLPHAAPQNTLLLSPPRRLHSLLAVVATYARRTLSRLDYVNTLDVDNVVGFNTEWTGGRLRRLRPTVGREVLVWISPRSGYTKSLRRPPIGMTSIPEDLSPQDNNVLKHLYWSVVRSVNQGVDGTRLTGELLRLVPNVQVFRDTLRCVKLWAQRESTRSSLS</sequence>
<dbReference type="PANTHER" id="PTHR10682:SF10">
    <property type="entry name" value="POLYNUCLEOTIDE ADENYLYLTRANSFERASE"/>
    <property type="match status" value="1"/>
</dbReference>
<comment type="caution">
    <text evidence="2">The sequence shown here is derived from an EMBL/GenBank/DDBJ whole genome shotgun (WGS) entry which is preliminary data.</text>
</comment>
<accession>A0AAD7KK85</accession>
<name>A0AAD7KK85_9AGAR</name>
<dbReference type="Gene3D" id="1.10.1410.10">
    <property type="match status" value="1"/>
</dbReference>
<evidence type="ECO:0000256" key="1">
    <source>
        <dbReference type="SAM" id="MobiDB-lite"/>
    </source>
</evidence>
<dbReference type="GO" id="GO:1990817">
    <property type="term" value="F:poly(A) RNA polymerase activity"/>
    <property type="evidence" value="ECO:0007669"/>
    <property type="project" value="TreeGrafter"/>
</dbReference>
<dbReference type="PANTHER" id="PTHR10682">
    <property type="entry name" value="POLY A POLYMERASE"/>
    <property type="match status" value="1"/>
</dbReference>
<evidence type="ECO:0000313" key="2">
    <source>
        <dbReference type="EMBL" id="KAJ7785068.1"/>
    </source>
</evidence>
<dbReference type="GO" id="GO:0005634">
    <property type="term" value="C:nucleus"/>
    <property type="evidence" value="ECO:0007669"/>
    <property type="project" value="TreeGrafter"/>
</dbReference>
<dbReference type="AlphaFoldDB" id="A0AAD7KK85"/>
<organism evidence="2 3">
    <name type="scientific">Mycena maculata</name>
    <dbReference type="NCBI Taxonomy" id="230809"/>
    <lineage>
        <taxon>Eukaryota</taxon>
        <taxon>Fungi</taxon>
        <taxon>Dikarya</taxon>
        <taxon>Basidiomycota</taxon>
        <taxon>Agaricomycotina</taxon>
        <taxon>Agaricomycetes</taxon>
        <taxon>Agaricomycetidae</taxon>
        <taxon>Agaricales</taxon>
        <taxon>Marasmiineae</taxon>
        <taxon>Mycenaceae</taxon>
        <taxon>Mycena</taxon>
    </lineage>
</organism>
<dbReference type="Proteomes" id="UP001215280">
    <property type="component" value="Unassembled WGS sequence"/>
</dbReference>
<evidence type="ECO:0000313" key="3">
    <source>
        <dbReference type="Proteomes" id="UP001215280"/>
    </source>
</evidence>
<protein>
    <submittedName>
        <fullName evidence="2">Uncharacterized protein</fullName>
    </submittedName>
</protein>
<gene>
    <name evidence="2" type="ORF">DFH07DRAFT_948150</name>
</gene>
<dbReference type="EMBL" id="JARJLG010000001">
    <property type="protein sequence ID" value="KAJ7785068.1"/>
    <property type="molecule type" value="Genomic_DNA"/>
</dbReference>
<keyword evidence="3" id="KW-1185">Reference proteome</keyword>
<reference evidence="2" key="1">
    <citation type="submission" date="2023-03" db="EMBL/GenBank/DDBJ databases">
        <title>Massive genome expansion in bonnet fungi (Mycena s.s.) driven by repeated elements and novel gene families across ecological guilds.</title>
        <authorList>
            <consortium name="Lawrence Berkeley National Laboratory"/>
            <person name="Harder C.B."/>
            <person name="Miyauchi S."/>
            <person name="Viragh M."/>
            <person name="Kuo A."/>
            <person name="Thoen E."/>
            <person name="Andreopoulos B."/>
            <person name="Lu D."/>
            <person name="Skrede I."/>
            <person name="Drula E."/>
            <person name="Henrissat B."/>
            <person name="Morin E."/>
            <person name="Kohler A."/>
            <person name="Barry K."/>
            <person name="LaButti K."/>
            <person name="Morin E."/>
            <person name="Salamov A."/>
            <person name="Lipzen A."/>
            <person name="Mereny Z."/>
            <person name="Hegedus B."/>
            <person name="Baldrian P."/>
            <person name="Stursova M."/>
            <person name="Weitz H."/>
            <person name="Taylor A."/>
            <person name="Grigoriev I.V."/>
            <person name="Nagy L.G."/>
            <person name="Martin F."/>
            <person name="Kauserud H."/>
        </authorList>
    </citation>
    <scope>NUCLEOTIDE SEQUENCE</scope>
    <source>
        <strain evidence="2">CBHHK188m</strain>
    </source>
</reference>